<protein>
    <submittedName>
        <fullName evidence="1">Uncharacterized protein</fullName>
    </submittedName>
</protein>
<evidence type="ECO:0000313" key="1">
    <source>
        <dbReference type="EMBL" id="KAK6625133.1"/>
    </source>
</evidence>
<name>A0AAN8S1G7_POLSC</name>
<sequence>MFIGPQRQRKRLIINSFNELEIFRRFTSKQKQIELDSSCPKLHSHATDSTPPEANNPAKRVAFNGTVRMRLDNPRNTLKRFLSRHFQMAPSDYVQRALTWISGVVAEEMTQWEFYPIGIQPLAPTRFTAPGNFPDEPSYELSMADIR</sequence>
<accession>A0AAN8S1G7</accession>
<organism evidence="1 2">
    <name type="scientific">Polyplax serrata</name>
    <name type="common">Common mouse louse</name>
    <dbReference type="NCBI Taxonomy" id="468196"/>
    <lineage>
        <taxon>Eukaryota</taxon>
        <taxon>Metazoa</taxon>
        <taxon>Ecdysozoa</taxon>
        <taxon>Arthropoda</taxon>
        <taxon>Hexapoda</taxon>
        <taxon>Insecta</taxon>
        <taxon>Pterygota</taxon>
        <taxon>Neoptera</taxon>
        <taxon>Paraneoptera</taxon>
        <taxon>Psocodea</taxon>
        <taxon>Troctomorpha</taxon>
        <taxon>Phthiraptera</taxon>
        <taxon>Anoplura</taxon>
        <taxon>Polyplacidae</taxon>
        <taxon>Polyplax</taxon>
    </lineage>
</organism>
<dbReference type="AlphaFoldDB" id="A0AAN8S1G7"/>
<dbReference type="EMBL" id="JAWJWE010000037">
    <property type="protein sequence ID" value="KAK6625133.1"/>
    <property type="molecule type" value="Genomic_DNA"/>
</dbReference>
<proteinExistence type="predicted"/>
<reference evidence="1 2" key="1">
    <citation type="submission" date="2023-10" db="EMBL/GenBank/DDBJ databases">
        <title>Genomes of two closely related lineages of the louse Polyplax serrata with different host specificities.</title>
        <authorList>
            <person name="Martinu J."/>
            <person name="Tarabai H."/>
            <person name="Stefka J."/>
            <person name="Hypsa V."/>
        </authorList>
    </citation>
    <scope>NUCLEOTIDE SEQUENCE [LARGE SCALE GENOMIC DNA]</scope>
    <source>
        <strain evidence="1">HR10_N</strain>
    </source>
</reference>
<dbReference type="Proteomes" id="UP001372834">
    <property type="component" value="Unassembled WGS sequence"/>
</dbReference>
<comment type="caution">
    <text evidence="1">The sequence shown here is derived from an EMBL/GenBank/DDBJ whole genome shotgun (WGS) entry which is preliminary data.</text>
</comment>
<evidence type="ECO:0000313" key="2">
    <source>
        <dbReference type="Proteomes" id="UP001372834"/>
    </source>
</evidence>
<gene>
    <name evidence="1" type="ORF">RUM43_005424</name>
</gene>